<reference evidence="13 14" key="1">
    <citation type="submission" date="2018-06" db="EMBL/GenBank/DDBJ databases">
        <title>Genomic Encyclopedia of Type Strains, Phase IV (KMG-IV): sequencing the most valuable type-strain genomes for metagenomic binning, comparative biology and taxonomic classification.</title>
        <authorList>
            <person name="Goeker M."/>
        </authorList>
    </citation>
    <scope>NUCLEOTIDE SEQUENCE [LARGE SCALE GENOMIC DNA]</scope>
    <source>
        <strain evidence="13 14">DSM 26720</strain>
    </source>
</reference>
<evidence type="ECO:0000256" key="11">
    <source>
        <dbReference type="RuleBase" id="RU004253"/>
    </source>
</evidence>
<dbReference type="UniPathway" id="UPA00060">
    <property type="reaction ID" value="UER00141"/>
</dbReference>
<dbReference type="RefSeq" id="WP_111573946.1">
    <property type="nucleotide sequence ID" value="NZ_JBHEEY010000001.1"/>
</dbReference>
<dbReference type="InterPro" id="IPR034291">
    <property type="entry name" value="TMP_synthase"/>
</dbReference>
<organism evidence="13 14">
    <name type="scientific">Falsochrobactrum ovis</name>
    <dbReference type="NCBI Taxonomy" id="1293442"/>
    <lineage>
        <taxon>Bacteria</taxon>
        <taxon>Pseudomonadati</taxon>
        <taxon>Pseudomonadota</taxon>
        <taxon>Alphaproteobacteria</taxon>
        <taxon>Hyphomicrobiales</taxon>
        <taxon>Brucellaceae</taxon>
        <taxon>Falsochrobactrum</taxon>
    </lineage>
</organism>
<dbReference type="OrthoDB" id="9794842at2"/>
<comment type="catalytic activity">
    <reaction evidence="7 10">
        <text>4-methyl-5-(2-phosphooxyethyl)-thiazole + 4-amino-2-methyl-5-(diphosphooxymethyl)pyrimidine + H(+) = thiamine phosphate + diphosphate</text>
        <dbReference type="Rhea" id="RHEA:22328"/>
        <dbReference type="ChEBI" id="CHEBI:15378"/>
        <dbReference type="ChEBI" id="CHEBI:33019"/>
        <dbReference type="ChEBI" id="CHEBI:37575"/>
        <dbReference type="ChEBI" id="CHEBI:57841"/>
        <dbReference type="ChEBI" id="CHEBI:58296"/>
        <dbReference type="EC" id="2.5.1.3"/>
    </reaction>
</comment>
<dbReference type="GO" id="GO:0005737">
    <property type="term" value="C:cytoplasm"/>
    <property type="evidence" value="ECO:0007669"/>
    <property type="project" value="TreeGrafter"/>
</dbReference>
<keyword evidence="6 10" id="KW-0784">Thiamine biosynthesis</keyword>
<dbReference type="InterPro" id="IPR013785">
    <property type="entry name" value="Aldolase_TIM"/>
</dbReference>
<keyword evidence="4" id="KW-0479">Metal-binding</keyword>
<dbReference type="GO" id="GO:0009229">
    <property type="term" value="P:thiamine diphosphate biosynthetic process"/>
    <property type="evidence" value="ECO:0007669"/>
    <property type="project" value="UniProtKB-UniPathway"/>
</dbReference>
<name>A0A364JZF9_9HYPH</name>
<evidence type="ECO:0000259" key="12">
    <source>
        <dbReference type="Pfam" id="PF02581"/>
    </source>
</evidence>
<dbReference type="Pfam" id="PF02581">
    <property type="entry name" value="TMP-TENI"/>
    <property type="match status" value="1"/>
</dbReference>
<dbReference type="PANTHER" id="PTHR20857">
    <property type="entry name" value="THIAMINE-PHOSPHATE PYROPHOSPHORYLASE"/>
    <property type="match status" value="1"/>
</dbReference>
<comment type="cofactor">
    <cofactor evidence="1">
        <name>Mg(2+)</name>
        <dbReference type="ChEBI" id="CHEBI:18420"/>
    </cofactor>
</comment>
<keyword evidence="14" id="KW-1185">Reference proteome</keyword>
<feature type="domain" description="Thiamine phosphate synthase/TenI" evidence="12">
    <location>
        <begin position="13"/>
        <end position="180"/>
    </location>
</feature>
<comment type="pathway">
    <text evidence="2 11">Cofactor biosynthesis; thiamine diphosphate biosynthesis; thiamine phosphate from 4-amino-2-methyl-5-diphosphomethylpyrimidine and 4-methyl-5-(2-phosphoethyl)-thiazole: step 1/1.</text>
</comment>
<evidence type="ECO:0000256" key="9">
    <source>
        <dbReference type="ARBA" id="ARBA00047883"/>
    </source>
</evidence>
<evidence type="ECO:0000313" key="14">
    <source>
        <dbReference type="Proteomes" id="UP000249453"/>
    </source>
</evidence>
<evidence type="ECO:0000256" key="7">
    <source>
        <dbReference type="ARBA" id="ARBA00047334"/>
    </source>
</evidence>
<evidence type="ECO:0000256" key="6">
    <source>
        <dbReference type="ARBA" id="ARBA00022977"/>
    </source>
</evidence>
<dbReference type="InterPro" id="IPR036206">
    <property type="entry name" value="ThiamineP_synth_sf"/>
</dbReference>
<evidence type="ECO:0000313" key="13">
    <source>
        <dbReference type="EMBL" id="RAK34098.1"/>
    </source>
</evidence>
<evidence type="ECO:0000256" key="2">
    <source>
        <dbReference type="ARBA" id="ARBA00005165"/>
    </source>
</evidence>
<accession>A0A364JZF9</accession>
<gene>
    <name evidence="13" type="ORF">C7374_101427</name>
</gene>
<comment type="catalytic activity">
    <reaction evidence="8 10">
        <text>2-(2-carboxy-4-methylthiazol-5-yl)ethyl phosphate + 4-amino-2-methyl-5-(diphosphooxymethyl)pyrimidine + 2 H(+) = thiamine phosphate + CO2 + diphosphate</text>
        <dbReference type="Rhea" id="RHEA:47848"/>
        <dbReference type="ChEBI" id="CHEBI:15378"/>
        <dbReference type="ChEBI" id="CHEBI:16526"/>
        <dbReference type="ChEBI" id="CHEBI:33019"/>
        <dbReference type="ChEBI" id="CHEBI:37575"/>
        <dbReference type="ChEBI" id="CHEBI:57841"/>
        <dbReference type="ChEBI" id="CHEBI:62890"/>
        <dbReference type="EC" id="2.5.1.3"/>
    </reaction>
</comment>
<dbReference type="Proteomes" id="UP000249453">
    <property type="component" value="Unassembled WGS sequence"/>
</dbReference>
<dbReference type="CDD" id="cd00564">
    <property type="entry name" value="TMP_TenI"/>
    <property type="match status" value="1"/>
</dbReference>
<evidence type="ECO:0000256" key="10">
    <source>
        <dbReference type="RuleBase" id="RU003826"/>
    </source>
</evidence>
<dbReference type="SUPFAM" id="SSF51391">
    <property type="entry name" value="Thiamin phosphate synthase"/>
    <property type="match status" value="1"/>
</dbReference>
<evidence type="ECO:0000256" key="4">
    <source>
        <dbReference type="ARBA" id="ARBA00022723"/>
    </source>
</evidence>
<keyword evidence="5" id="KW-0460">Magnesium</keyword>
<dbReference type="EMBL" id="QLMK01000001">
    <property type="protein sequence ID" value="RAK34098.1"/>
    <property type="molecule type" value="Genomic_DNA"/>
</dbReference>
<dbReference type="Gene3D" id="3.20.20.70">
    <property type="entry name" value="Aldolase class I"/>
    <property type="match status" value="1"/>
</dbReference>
<dbReference type="GO" id="GO:0009228">
    <property type="term" value="P:thiamine biosynthetic process"/>
    <property type="evidence" value="ECO:0007669"/>
    <property type="project" value="UniProtKB-KW"/>
</dbReference>
<dbReference type="EC" id="2.5.1.3" evidence="10"/>
<evidence type="ECO:0000256" key="8">
    <source>
        <dbReference type="ARBA" id="ARBA00047851"/>
    </source>
</evidence>
<dbReference type="PANTHER" id="PTHR20857:SF15">
    <property type="entry name" value="THIAMINE-PHOSPHATE SYNTHASE"/>
    <property type="match status" value="1"/>
</dbReference>
<dbReference type="AlphaFoldDB" id="A0A364JZF9"/>
<proteinExistence type="inferred from homology"/>
<evidence type="ECO:0000256" key="5">
    <source>
        <dbReference type="ARBA" id="ARBA00022842"/>
    </source>
</evidence>
<dbReference type="GO" id="GO:0046872">
    <property type="term" value="F:metal ion binding"/>
    <property type="evidence" value="ECO:0007669"/>
    <property type="project" value="UniProtKB-KW"/>
</dbReference>
<sequence>MTLDPFYPIFDSSNWLERLVPQGIKLVQLRIKDKSETEIRAEIRKARKICEAHNCQLIVNDYWKLALDEGCDYIHLGQEDLDGADLSAIQKGGLKLGVSTHDEAELERALSVKPDYIALGPIYPTILKKMIWEPQGLPRLGEWKKRIGKIPLVGIGGLSLERAPGAFEAGADIVSAVTDITLNSDPEARVREWISITLPYANQSLETA</sequence>
<comment type="catalytic activity">
    <reaction evidence="9 10">
        <text>2-[(2R,5Z)-2-carboxy-4-methylthiazol-5(2H)-ylidene]ethyl phosphate + 4-amino-2-methyl-5-(diphosphooxymethyl)pyrimidine + 2 H(+) = thiamine phosphate + CO2 + diphosphate</text>
        <dbReference type="Rhea" id="RHEA:47844"/>
        <dbReference type="ChEBI" id="CHEBI:15378"/>
        <dbReference type="ChEBI" id="CHEBI:16526"/>
        <dbReference type="ChEBI" id="CHEBI:33019"/>
        <dbReference type="ChEBI" id="CHEBI:37575"/>
        <dbReference type="ChEBI" id="CHEBI:57841"/>
        <dbReference type="ChEBI" id="CHEBI:62899"/>
        <dbReference type="EC" id="2.5.1.3"/>
    </reaction>
</comment>
<protein>
    <recommendedName>
        <fullName evidence="10">Thiamine-phosphate synthase</fullName>
        <ecNumber evidence="10">2.5.1.3</ecNumber>
    </recommendedName>
    <alternativeName>
        <fullName evidence="10">Thiamine-phosphate pyrophosphorylase</fullName>
    </alternativeName>
</protein>
<dbReference type="NCBIfam" id="NF000734">
    <property type="entry name" value="PRK00043.1-5"/>
    <property type="match status" value="1"/>
</dbReference>
<comment type="caution">
    <text evidence="13">The sequence shown here is derived from an EMBL/GenBank/DDBJ whole genome shotgun (WGS) entry which is preliminary data.</text>
</comment>
<dbReference type="GO" id="GO:0004789">
    <property type="term" value="F:thiamine-phosphate diphosphorylase activity"/>
    <property type="evidence" value="ECO:0007669"/>
    <property type="project" value="UniProtKB-EC"/>
</dbReference>
<dbReference type="InterPro" id="IPR022998">
    <property type="entry name" value="ThiamineP_synth_TenI"/>
</dbReference>
<keyword evidence="3 10" id="KW-0808">Transferase</keyword>
<dbReference type="NCBIfam" id="TIGR00693">
    <property type="entry name" value="thiE"/>
    <property type="match status" value="1"/>
</dbReference>
<evidence type="ECO:0000256" key="1">
    <source>
        <dbReference type="ARBA" id="ARBA00001946"/>
    </source>
</evidence>
<evidence type="ECO:0000256" key="3">
    <source>
        <dbReference type="ARBA" id="ARBA00022679"/>
    </source>
</evidence>
<comment type="similarity">
    <text evidence="10">Belongs to the thiamine-phosphate synthase family.</text>
</comment>